<dbReference type="InterPro" id="IPR004675">
    <property type="entry name" value="AhpD_core"/>
</dbReference>
<dbReference type="GO" id="GO:0051920">
    <property type="term" value="F:peroxiredoxin activity"/>
    <property type="evidence" value="ECO:0007669"/>
    <property type="project" value="InterPro"/>
</dbReference>
<dbReference type="Gene3D" id="1.20.1290.10">
    <property type="entry name" value="AhpD-like"/>
    <property type="match status" value="1"/>
</dbReference>
<evidence type="ECO:0000313" key="3">
    <source>
        <dbReference type="Proteomes" id="UP000093080"/>
    </source>
</evidence>
<sequence>MQGILEEDKATGTAKELYDEIKESLGMVPNFFKAMAAVDPIWAKTNWERAKHIMLKEGALDRKTKEIIAFVVSLMNKCEYCHMAHKAMALMNGVTEDELQEAIMVMELFQSFNTIATSLQVPCDISQ</sequence>
<dbReference type="RefSeq" id="WP_067618869.1">
    <property type="nucleotide sequence ID" value="NZ_MAGO01000008.1"/>
</dbReference>
<dbReference type="NCBIfam" id="TIGR00778">
    <property type="entry name" value="ahpD_dom"/>
    <property type="match status" value="1"/>
</dbReference>
<accession>A0A1B9F4L2</accession>
<dbReference type="InterPro" id="IPR029032">
    <property type="entry name" value="AhpD-like"/>
</dbReference>
<dbReference type="EMBL" id="MAGO01000008">
    <property type="protein sequence ID" value="OCC14870.1"/>
    <property type="molecule type" value="Genomic_DNA"/>
</dbReference>
<dbReference type="SUPFAM" id="SSF69118">
    <property type="entry name" value="AhpD-like"/>
    <property type="match status" value="1"/>
</dbReference>
<feature type="domain" description="Carboxymuconolactone decarboxylase-like" evidence="1">
    <location>
        <begin position="47"/>
        <end position="120"/>
    </location>
</feature>
<evidence type="ECO:0000259" key="1">
    <source>
        <dbReference type="Pfam" id="PF02627"/>
    </source>
</evidence>
<dbReference type="Pfam" id="PF02627">
    <property type="entry name" value="CMD"/>
    <property type="match status" value="1"/>
</dbReference>
<proteinExistence type="predicted"/>
<dbReference type="PANTHER" id="PTHR35446:SF2">
    <property type="entry name" value="CARBOXYMUCONOLACTONE DECARBOXYLASE-LIKE DOMAIN-CONTAINING PROTEIN"/>
    <property type="match status" value="1"/>
</dbReference>
<organism evidence="2 3">
    <name type="scientific">Dissulfuribacter thermophilus</name>
    <dbReference type="NCBI Taxonomy" id="1156395"/>
    <lineage>
        <taxon>Bacteria</taxon>
        <taxon>Pseudomonadati</taxon>
        <taxon>Thermodesulfobacteriota</taxon>
        <taxon>Dissulfuribacteria</taxon>
        <taxon>Dissulfuribacterales</taxon>
        <taxon>Dissulfuribacteraceae</taxon>
        <taxon>Dissulfuribacter</taxon>
    </lineage>
</organism>
<reference evidence="2 3" key="1">
    <citation type="submission" date="2016-06" db="EMBL/GenBank/DDBJ databases">
        <title>Respiratory ammonification of nitrate coupled to the oxidation of elemental sulfur in deep-sea autotrophic thermophilic bacteria.</title>
        <authorList>
            <person name="Slobodkina G.B."/>
            <person name="Mardanov A.V."/>
            <person name="Ravin N.V."/>
            <person name="Frolova A.A."/>
            <person name="Viryasiv M.B."/>
            <person name="Chernyh N.A."/>
            <person name="Bonch-Osmolovskaya E.A."/>
            <person name="Slobodkin A.I."/>
        </authorList>
    </citation>
    <scope>NUCLEOTIDE SEQUENCE [LARGE SCALE GENOMIC DNA]</scope>
    <source>
        <strain evidence="2 3">S69</strain>
    </source>
</reference>
<dbReference type="PANTHER" id="PTHR35446">
    <property type="entry name" value="SI:CH211-175M2.5"/>
    <property type="match status" value="1"/>
</dbReference>
<comment type="caution">
    <text evidence="2">The sequence shown here is derived from an EMBL/GenBank/DDBJ whole genome shotgun (WGS) entry which is preliminary data.</text>
</comment>
<evidence type="ECO:0000313" key="2">
    <source>
        <dbReference type="EMBL" id="OCC14870.1"/>
    </source>
</evidence>
<keyword evidence="2" id="KW-0575">Peroxidase</keyword>
<dbReference type="OrthoDB" id="9801997at2"/>
<protein>
    <submittedName>
        <fullName evidence="2">4-carboxymuconolactone decarboxylase domain/alkylhydroperoxidase AhpD family core domain protein</fullName>
    </submittedName>
</protein>
<keyword evidence="3" id="KW-1185">Reference proteome</keyword>
<dbReference type="InterPro" id="IPR003779">
    <property type="entry name" value="CMD-like"/>
</dbReference>
<dbReference type="Proteomes" id="UP000093080">
    <property type="component" value="Unassembled WGS sequence"/>
</dbReference>
<keyword evidence="2" id="KW-0560">Oxidoreductase</keyword>
<dbReference type="STRING" id="1156395.DBT_1665"/>
<gene>
    <name evidence="2" type="ORF">DBT_1665</name>
</gene>
<dbReference type="AlphaFoldDB" id="A0A1B9F4L2"/>
<name>A0A1B9F4L2_9BACT</name>